<dbReference type="InterPro" id="IPR053967">
    <property type="entry name" value="LlgE_F_G-like_D1"/>
</dbReference>
<evidence type="ECO:0000256" key="6">
    <source>
        <dbReference type="SAM" id="MobiDB-lite"/>
    </source>
</evidence>
<keyword evidence="12" id="KW-1185">Reference proteome</keyword>
<feature type="domain" description="Flagellar hook protein FlgE/F/G-like D1" evidence="10">
    <location>
        <begin position="89"/>
        <end position="138"/>
    </location>
</feature>
<dbReference type="PANTHER" id="PTHR30435:SF1">
    <property type="entry name" value="FLAGELLAR HOOK PROTEIN FLGE"/>
    <property type="match status" value="1"/>
</dbReference>
<feature type="domain" description="Flagellar basal-body/hook protein C-terminal" evidence="8">
    <location>
        <begin position="406"/>
        <end position="449"/>
    </location>
</feature>
<keyword evidence="11" id="KW-0966">Cell projection</keyword>
<evidence type="ECO:0000256" key="2">
    <source>
        <dbReference type="ARBA" id="ARBA00009677"/>
    </source>
</evidence>
<dbReference type="GO" id="GO:0071978">
    <property type="term" value="P:bacterial-type flagellum-dependent swarming motility"/>
    <property type="evidence" value="ECO:0007669"/>
    <property type="project" value="TreeGrafter"/>
</dbReference>
<dbReference type="GO" id="GO:0009425">
    <property type="term" value="C:bacterial-type flagellum basal body"/>
    <property type="evidence" value="ECO:0007669"/>
    <property type="project" value="UniProtKB-SubCell"/>
</dbReference>
<gene>
    <name evidence="11" type="ORF">GGR04_000214</name>
</gene>
<sequence>MSIGGLMRTSVSGMNAQANRLGAVSDNIANSNTTGYKKSTTEFSTMVLDSSPGQYNSGVVESQTRTLVSQQGGLGYTSNANNSQAVDLAVNGKGFFVVGDGDGGNFLTRAGAFVKNGNGDLVNAAGYILKGYPLPMDDIQGVANGFAGLQNVNLNSSELRLKPTDSGTLRVNLDKAALKTATGTPATPPTSVEGTLPGANGATARPTSKESLVVYDNAGKEVILDIYMTKTADGTAAQAGPPVVPGTNATWQYAVFDRSKAATGATAPFPYATGGQLMTAVDVSFDASGKLVGPTSLTIPIPNGQSMKLDLTGSSSVSTAYQTLSAKVNGNPPGNVDKIKISDDGIVSATFASGEDVPLFKIPLAMVESPDNLKSLSGNVYSAGVASGTILVGVAGQSGLGTLVHGALEESTVDLASELTTMIESQRGYTANSKVFQTGSEILDVLVNLKR</sequence>
<dbReference type="GO" id="GO:0005829">
    <property type="term" value="C:cytosol"/>
    <property type="evidence" value="ECO:0007669"/>
    <property type="project" value="TreeGrafter"/>
</dbReference>
<keyword evidence="11" id="KW-0969">Cilium</keyword>
<dbReference type="InterPro" id="IPR020013">
    <property type="entry name" value="Flagellar_FlgE/F/G"/>
</dbReference>
<comment type="subcellular location">
    <subcellularLocation>
        <location evidence="1 5">Bacterial flagellum basal body</location>
    </subcellularLocation>
</comment>
<dbReference type="RefSeq" id="WP_183197003.1">
    <property type="nucleotide sequence ID" value="NZ_JACIEK010000001.1"/>
</dbReference>
<comment type="similarity">
    <text evidence="2 5">Belongs to the flagella basal body rod proteins family.</text>
</comment>
<dbReference type="InterPro" id="IPR037925">
    <property type="entry name" value="FlgE/F/G-like"/>
</dbReference>
<feature type="domain" description="Flagellar hook protein FlgE D2" evidence="9">
    <location>
        <begin position="206"/>
        <end position="330"/>
    </location>
</feature>
<dbReference type="InterPro" id="IPR010930">
    <property type="entry name" value="Flg_bb/hook_C_dom"/>
</dbReference>
<dbReference type="InterPro" id="IPR037058">
    <property type="entry name" value="Falgellar_hook_FlgE_sf"/>
</dbReference>
<dbReference type="Pfam" id="PF22692">
    <property type="entry name" value="LlgE_F_G_D1"/>
    <property type="match status" value="1"/>
</dbReference>
<dbReference type="PROSITE" id="PS00588">
    <property type="entry name" value="FLAGELLA_BB_ROD"/>
    <property type="match status" value="1"/>
</dbReference>
<reference evidence="11 12" key="1">
    <citation type="submission" date="2020-08" db="EMBL/GenBank/DDBJ databases">
        <title>Genomic Encyclopedia of Type Strains, Phase IV (KMG-IV): sequencing the most valuable type-strain genomes for metagenomic binning, comparative biology and taxonomic classification.</title>
        <authorList>
            <person name="Goeker M."/>
        </authorList>
    </citation>
    <scope>NUCLEOTIDE SEQUENCE [LARGE SCALE GENOMIC DNA]</scope>
    <source>
        <strain evidence="11 12">DSM 102238</strain>
    </source>
</reference>
<dbReference type="InterPro" id="IPR011491">
    <property type="entry name" value="FlgE_D2"/>
</dbReference>
<keyword evidence="4 5" id="KW-0975">Bacterial flagellum</keyword>
<dbReference type="Pfam" id="PF06429">
    <property type="entry name" value="Flg_bbr_C"/>
    <property type="match status" value="1"/>
</dbReference>
<keyword evidence="11" id="KW-0282">Flagellum</keyword>
<dbReference type="GO" id="GO:0009424">
    <property type="term" value="C:bacterial-type flagellum hook"/>
    <property type="evidence" value="ECO:0007669"/>
    <property type="project" value="TreeGrafter"/>
</dbReference>
<evidence type="ECO:0000256" key="3">
    <source>
        <dbReference type="ARBA" id="ARBA00019015"/>
    </source>
</evidence>
<name>A0A7W6H311_9HYPH</name>
<dbReference type="Pfam" id="PF07559">
    <property type="entry name" value="FlgE_D2"/>
    <property type="match status" value="1"/>
</dbReference>
<evidence type="ECO:0000313" key="12">
    <source>
        <dbReference type="Proteomes" id="UP000542776"/>
    </source>
</evidence>
<evidence type="ECO:0000313" key="11">
    <source>
        <dbReference type="EMBL" id="MBB3996393.1"/>
    </source>
</evidence>
<proteinExistence type="inferred from homology"/>
<evidence type="ECO:0000259" key="8">
    <source>
        <dbReference type="Pfam" id="PF06429"/>
    </source>
</evidence>
<dbReference type="NCBIfam" id="TIGR03506">
    <property type="entry name" value="FlgEFG_subfam"/>
    <property type="match status" value="1"/>
</dbReference>
<protein>
    <recommendedName>
        <fullName evidence="3 5">Flagellar hook protein FlgE</fullName>
    </recommendedName>
</protein>
<dbReference type="SUPFAM" id="SSF117143">
    <property type="entry name" value="Flagellar hook protein flgE"/>
    <property type="match status" value="1"/>
</dbReference>
<dbReference type="Proteomes" id="UP000542776">
    <property type="component" value="Unassembled WGS sequence"/>
</dbReference>
<evidence type="ECO:0000259" key="7">
    <source>
        <dbReference type="Pfam" id="PF00460"/>
    </source>
</evidence>
<dbReference type="PANTHER" id="PTHR30435">
    <property type="entry name" value="FLAGELLAR PROTEIN"/>
    <property type="match status" value="1"/>
</dbReference>
<evidence type="ECO:0000256" key="4">
    <source>
        <dbReference type="ARBA" id="ARBA00023143"/>
    </source>
</evidence>
<comment type="function">
    <text evidence="5">A flexible structure which links the flagellar filament to the drive apparatus in the basal body.</text>
</comment>
<dbReference type="InterPro" id="IPR001444">
    <property type="entry name" value="Flag_bb_rod_N"/>
</dbReference>
<feature type="domain" description="Flagellar basal body rod protein N-terminal" evidence="7">
    <location>
        <begin position="7"/>
        <end position="37"/>
    </location>
</feature>
<dbReference type="InterPro" id="IPR019776">
    <property type="entry name" value="Flagellar_basal_body_rod_CS"/>
</dbReference>
<evidence type="ECO:0000256" key="1">
    <source>
        <dbReference type="ARBA" id="ARBA00004117"/>
    </source>
</evidence>
<organism evidence="11 12">
    <name type="scientific">Aureimonas pseudogalii</name>
    <dbReference type="NCBI Taxonomy" id="1744844"/>
    <lineage>
        <taxon>Bacteria</taxon>
        <taxon>Pseudomonadati</taxon>
        <taxon>Pseudomonadota</taxon>
        <taxon>Alphaproteobacteria</taxon>
        <taxon>Hyphomicrobiales</taxon>
        <taxon>Aurantimonadaceae</taxon>
        <taxon>Aureimonas</taxon>
    </lineage>
</organism>
<comment type="caution">
    <text evidence="11">The sequence shown here is derived from an EMBL/GenBank/DDBJ whole genome shotgun (WGS) entry which is preliminary data.</text>
</comment>
<dbReference type="EMBL" id="JACIEK010000001">
    <property type="protein sequence ID" value="MBB3996393.1"/>
    <property type="molecule type" value="Genomic_DNA"/>
</dbReference>
<accession>A0A7W6H311</accession>
<dbReference type="Pfam" id="PF00460">
    <property type="entry name" value="Flg_bb_rod"/>
    <property type="match status" value="1"/>
</dbReference>
<evidence type="ECO:0000256" key="5">
    <source>
        <dbReference type="RuleBase" id="RU362116"/>
    </source>
</evidence>
<evidence type="ECO:0000259" key="10">
    <source>
        <dbReference type="Pfam" id="PF22692"/>
    </source>
</evidence>
<dbReference type="Gene3D" id="2.60.98.20">
    <property type="entry name" value="Flagellar hook protein FlgE"/>
    <property type="match status" value="1"/>
</dbReference>
<dbReference type="AlphaFoldDB" id="A0A7W6H311"/>
<evidence type="ECO:0000259" key="9">
    <source>
        <dbReference type="Pfam" id="PF07559"/>
    </source>
</evidence>
<feature type="region of interest" description="Disordered" evidence="6">
    <location>
        <begin position="181"/>
        <end position="205"/>
    </location>
</feature>